<dbReference type="FunFam" id="3.30.70.270:FF:000001">
    <property type="entry name" value="Diguanylate cyclase domain protein"/>
    <property type="match status" value="1"/>
</dbReference>
<dbReference type="PANTHER" id="PTHR45138:SF9">
    <property type="entry name" value="DIGUANYLATE CYCLASE DGCM-RELATED"/>
    <property type="match status" value="1"/>
</dbReference>
<dbReference type="NCBIfam" id="TIGR00254">
    <property type="entry name" value="GGDEF"/>
    <property type="match status" value="1"/>
</dbReference>
<evidence type="ECO:0000259" key="4">
    <source>
        <dbReference type="PROSITE" id="PS50887"/>
    </source>
</evidence>
<comment type="caution">
    <text evidence="5">The sequence shown here is derived from an EMBL/GenBank/DDBJ whole genome shotgun (WGS) entry which is preliminary data.</text>
</comment>
<dbReference type="InterPro" id="IPR050469">
    <property type="entry name" value="Diguanylate_Cyclase"/>
</dbReference>
<comment type="catalytic activity">
    <reaction evidence="2">
        <text>2 GTP = 3',3'-c-di-GMP + 2 diphosphate</text>
        <dbReference type="Rhea" id="RHEA:24898"/>
        <dbReference type="ChEBI" id="CHEBI:33019"/>
        <dbReference type="ChEBI" id="CHEBI:37565"/>
        <dbReference type="ChEBI" id="CHEBI:58805"/>
        <dbReference type="EC" id="2.7.7.65"/>
    </reaction>
</comment>
<evidence type="ECO:0000256" key="1">
    <source>
        <dbReference type="ARBA" id="ARBA00012528"/>
    </source>
</evidence>
<dbReference type="SMART" id="SM00267">
    <property type="entry name" value="GGDEF"/>
    <property type="match status" value="1"/>
</dbReference>
<dbReference type="Pfam" id="PF05228">
    <property type="entry name" value="CHASE4"/>
    <property type="match status" value="1"/>
</dbReference>
<dbReference type="PANTHER" id="PTHR45138">
    <property type="entry name" value="REGULATORY COMPONENTS OF SENSORY TRANSDUCTION SYSTEM"/>
    <property type="match status" value="1"/>
</dbReference>
<dbReference type="SUPFAM" id="SSF55073">
    <property type="entry name" value="Nucleotide cyclase"/>
    <property type="match status" value="1"/>
</dbReference>
<dbReference type="CDD" id="cd01949">
    <property type="entry name" value="GGDEF"/>
    <property type="match status" value="1"/>
</dbReference>
<sequence length="595" mass="69281">MSLKRFFLLLSIFIFTFLLISYFFIFKFLESNFLSLEKENSKEVVNKIEIYLKNEIAKLHNLAKDWAAWDDAYLFMEDKNSEKFIKTNLIPSTYLNLKVDLLIYTYLNGKIKAGGLFDKENKKIYLNKELLNLIKSTLGNLSNKNLYDYKKMILFMNKPFLISVYPVLKSDFKGPPKGYLFMGRFLTSEDINTLANFFNVKGIQILKSDKPLPEINFIKVDFNEIVLEKANFLNDETLKVKISFFVGKPYINSVILFIGLIQICLLLIFAIIMSFLIDKYILKPLLKLLSEINEIKNKEKTRLSLEYPTKEYKNLASVINEFLEDISIRENIYKAVAEKTENLIALFDRGKNIIFKNANVEFYFGSEELKYLIEKISEELKNLELFEGKLEIKNFPIENYWFNFQIIEVFKNLYLLIGQNITETKLKEEKLFKMATQDFLTDLYNRRYLEDALERIMAASKRGEKFVLLFIDCDDLKKINDTYGHLIGDEVLKVVAKAIKDSIRKEDLGSRWGGDEFVVILNHCDKDLGTKIAERIINKLENSEIKLDSVKIKPSVSIGIVEIDGTKEINEVLDLADKLSYKAKLNGKTKIMDEL</sequence>
<feature type="domain" description="GGDEF" evidence="4">
    <location>
        <begin position="464"/>
        <end position="595"/>
    </location>
</feature>
<dbReference type="Pfam" id="PF00990">
    <property type="entry name" value="GGDEF"/>
    <property type="match status" value="1"/>
</dbReference>
<dbReference type="InterPro" id="IPR007892">
    <property type="entry name" value="CHASE4"/>
</dbReference>
<feature type="transmembrane region" description="Helical" evidence="3">
    <location>
        <begin position="6"/>
        <end position="29"/>
    </location>
</feature>
<evidence type="ECO:0000256" key="2">
    <source>
        <dbReference type="ARBA" id="ARBA00034247"/>
    </source>
</evidence>
<dbReference type="InterPro" id="IPR043128">
    <property type="entry name" value="Rev_trsase/Diguanyl_cyclase"/>
</dbReference>
<keyword evidence="3" id="KW-1133">Transmembrane helix</keyword>
<feature type="transmembrane region" description="Helical" evidence="3">
    <location>
        <begin position="254"/>
        <end position="277"/>
    </location>
</feature>
<dbReference type="InterPro" id="IPR029787">
    <property type="entry name" value="Nucleotide_cyclase"/>
</dbReference>
<dbReference type="AlphaFoldDB" id="A0A7V4JQ76"/>
<keyword evidence="3" id="KW-0472">Membrane</keyword>
<name>A0A7V4JQ76_9BACT</name>
<organism evidence="5">
    <name type="scientific">Thermodesulfobacterium geofontis</name>
    <dbReference type="NCBI Taxonomy" id="1295609"/>
    <lineage>
        <taxon>Bacteria</taxon>
        <taxon>Pseudomonadati</taxon>
        <taxon>Thermodesulfobacteriota</taxon>
        <taxon>Thermodesulfobacteria</taxon>
        <taxon>Thermodesulfobacteriales</taxon>
        <taxon>Thermodesulfobacteriaceae</taxon>
        <taxon>Thermodesulfobacterium</taxon>
    </lineage>
</organism>
<dbReference type="PROSITE" id="PS50887">
    <property type="entry name" value="GGDEF"/>
    <property type="match status" value="1"/>
</dbReference>
<protein>
    <recommendedName>
        <fullName evidence="1">diguanylate cyclase</fullName>
        <ecNumber evidence="1">2.7.7.65</ecNumber>
    </recommendedName>
</protein>
<keyword evidence="3" id="KW-0812">Transmembrane</keyword>
<evidence type="ECO:0000313" key="5">
    <source>
        <dbReference type="EMBL" id="HGU15724.1"/>
    </source>
</evidence>
<gene>
    <name evidence="5" type="ORF">ENU91_03600</name>
</gene>
<evidence type="ECO:0000256" key="3">
    <source>
        <dbReference type="SAM" id="Phobius"/>
    </source>
</evidence>
<dbReference type="EC" id="2.7.7.65" evidence="1"/>
<dbReference type="GO" id="GO:0043709">
    <property type="term" value="P:cell adhesion involved in single-species biofilm formation"/>
    <property type="evidence" value="ECO:0007669"/>
    <property type="project" value="TreeGrafter"/>
</dbReference>
<accession>A0A7V4JQ76</accession>
<dbReference type="GO" id="GO:0005886">
    <property type="term" value="C:plasma membrane"/>
    <property type="evidence" value="ECO:0007669"/>
    <property type="project" value="TreeGrafter"/>
</dbReference>
<proteinExistence type="predicted"/>
<dbReference type="GO" id="GO:1902201">
    <property type="term" value="P:negative regulation of bacterial-type flagellum-dependent cell motility"/>
    <property type="evidence" value="ECO:0007669"/>
    <property type="project" value="TreeGrafter"/>
</dbReference>
<dbReference type="GO" id="GO:0052621">
    <property type="term" value="F:diguanylate cyclase activity"/>
    <property type="evidence" value="ECO:0007669"/>
    <property type="project" value="UniProtKB-EC"/>
</dbReference>
<reference evidence="5" key="1">
    <citation type="journal article" date="2020" name="mSystems">
        <title>Genome- and Community-Level Interaction Insights into Carbon Utilization and Element Cycling Functions of Hydrothermarchaeota in Hydrothermal Sediment.</title>
        <authorList>
            <person name="Zhou Z."/>
            <person name="Liu Y."/>
            <person name="Xu W."/>
            <person name="Pan J."/>
            <person name="Luo Z.H."/>
            <person name="Li M."/>
        </authorList>
    </citation>
    <scope>NUCLEOTIDE SEQUENCE [LARGE SCALE GENOMIC DNA]</scope>
    <source>
        <strain evidence="5">SpSt-711</strain>
    </source>
</reference>
<dbReference type="EMBL" id="DTEI01000063">
    <property type="protein sequence ID" value="HGU15724.1"/>
    <property type="molecule type" value="Genomic_DNA"/>
</dbReference>
<dbReference type="Gene3D" id="3.30.70.270">
    <property type="match status" value="1"/>
</dbReference>
<dbReference type="InterPro" id="IPR000160">
    <property type="entry name" value="GGDEF_dom"/>
</dbReference>